<organism evidence="3 4">
    <name type="scientific">Fusarium longipes</name>
    <dbReference type="NCBI Taxonomy" id="694270"/>
    <lineage>
        <taxon>Eukaryota</taxon>
        <taxon>Fungi</taxon>
        <taxon>Dikarya</taxon>
        <taxon>Ascomycota</taxon>
        <taxon>Pezizomycotina</taxon>
        <taxon>Sordariomycetes</taxon>
        <taxon>Hypocreomycetidae</taxon>
        <taxon>Hypocreales</taxon>
        <taxon>Nectriaceae</taxon>
        <taxon>Fusarium</taxon>
    </lineage>
</organism>
<keyword evidence="4" id="KW-1185">Reference proteome</keyword>
<reference evidence="3 4" key="1">
    <citation type="journal article" date="2018" name="PLoS Pathog.">
        <title>Evolution of structural diversity of trichothecenes, a family of toxins produced by plant pathogenic and entomopathogenic fungi.</title>
        <authorList>
            <person name="Proctor R.H."/>
            <person name="McCormick S.P."/>
            <person name="Kim H.S."/>
            <person name="Cardoza R.E."/>
            <person name="Stanley A.M."/>
            <person name="Lindo L."/>
            <person name="Kelly A."/>
            <person name="Brown D.W."/>
            <person name="Lee T."/>
            <person name="Vaughan M.M."/>
            <person name="Alexander N.J."/>
            <person name="Busman M."/>
            <person name="Gutierrez S."/>
        </authorList>
    </citation>
    <scope>NUCLEOTIDE SEQUENCE [LARGE SCALE GENOMIC DNA]</scope>
    <source>
        <strain evidence="3 4">NRRL 20695</strain>
    </source>
</reference>
<feature type="compositionally biased region" description="Polar residues" evidence="1">
    <location>
        <begin position="460"/>
        <end position="500"/>
    </location>
</feature>
<dbReference type="STRING" id="694270.A0A395RSA7"/>
<feature type="region of interest" description="Disordered" evidence="1">
    <location>
        <begin position="60"/>
        <end position="169"/>
    </location>
</feature>
<dbReference type="OrthoDB" id="6365676at2759"/>
<keyword evidence="2" id="KW-0812">Transmembrane</keyword>
<proteinExistence type="predicted"/>
<evidence type="ECO:0000256" key="1">
    <source>
        <dbReference type="SAM" id="MobiDB-lite"/>
    </source>
</evidence>
<evidence type="ECO:0000313" key="4">
    <source>
        <dbReference type="Proteomes" id="UP000266234"/>
    </source>
</evidence>
<feature type="compositionally biased region" description="Polar residues" evidence="1">
    <location>
        <begin position="261"/>
        <end position="277"/>
    </location>
</feature>
<keyword evidence="2" id="KW-0472">Membrane</keyword>
<feature type="region of interest" description="Disordered" evidence="1">
    <location>
        <begin position="203"/>
        <end position="354"/>
    </location>
</feature>
<feature type="region of interest" description="Disordered" evidence="1">
    <location>
        <begin position="377"/>
        <end position="520"/>
    </location>
</feature>
<feature type="compositionally biased region" description="Polar residues" evidence="1">
    <location>
        <begin position="218"/>
        <end position="253"/>
    </location>
</feature>
<feature type="compositionally biased region" description="Polar residues" evidence="1">
    <location>
        <begin position="330"/>
        <end position="340"/>
    </location>
</feature>
<evidence type="ECO:0000256" key="2">
    <source>
        <dbReference type="SAM" id="Phobius"/>
    </source>
</evidence>
<name>A0A395RSA7_9HYPO</name>
<feature type="transmembrane region" description="Helical" evidence="2">
    <location>
        <begin position="26"/>
        <end position="48"/>
    </location>
</feature>
<keyword evidence="2" id="KW-1133">Transmembrane helix</keyword>
<accession>A0A395RSA7</accession>
<sequence length="611" mass="65034">MRKSHVTGHLTTRGVVFKRELSDGGIAGIVVGVIVGIALVALCSYPFIIRRIRRRKQCHFQGPTDANDPETGEAPTPGSSPTDDHQRRLSSQDSFKPSGENTRGGVDGSVKDLDWSPHDALIQSNGQAQTLSQPSTGHRLDTNLHAHGFNNGQPDVDNSIPRSAPFGYDGTYPEEYMPQSIGDAHDGTLNGTNADYYSPAVPSEAFGMFPTEEPGPQPQRSWSRGSSLKQNLKQIFSRKSTRDQSFSSPTSLSLAEGLETTRASPGTTQDVSLQRITTAGDPTESPTDITAPAADSLPVTHPAQGLGSPIVLPSTLSKDAAPSPPESSPTTFNFNASQSPPSHPAPGTVNPMDMMPASTERELWHKTSYQLYVAQSSPHQLVPSTEGAGDEAPVDSPSPLTLAPNTPQPQPQLLPVIQSPTPTQSEATLKKEEPDASQDILMSDIPSNNHLSPLPDSSVRHQSYPSDTSSPQPGPTSTNPSSLNTPATQLDTPSPHSGTSSDHRPSVSPGNGASNLSPRNGLYACDEPGCHQAFDQAHKLKYANTINVTTQKTTSALTPIVARALEPKPIFSDISMIDMRGKRSFTVPFQAATTQDKVGKDFPVSPKPRGG</sequence>
<comment type="caution">
    <text evidence="3">The sequence shown here is derived from an EMBL/GenBank/DDBJ whole genome shotgun (WGS) entry which is preliminary data.</text>
</comment>
<feature type="compositionally biased region" description="Polar residues" evidence="1">
    <location>
        <begin position="89"/>
        <end position="101"/>
    </location>
</feature>
<protein>
    <submittedName>
        <fullName evidence="3">Transcription factor</fullName>
    </submittedName>
</protein>
<dbReference type="EMBL" id="PXOG01000283">
    <property type="protein sequence ID" value="RGP62669.1"/>
    <property type="molecule type" value="Genomic_DNA"/>
</dbReference>
<feature type="compositionally biased region" description="Polar residues" evidence="1">
    <location>
        <begin position="508"/>
        <end position="518"/>
    </location>
</feature>
<dbReference type="Proteomes" id="UP000266234">
    <property type="component" value="Unassembled WGS sequence"/>
</dbReference>
<feature type="compositionally biased region" description="Polar residues" evidence="1">
    <location>
        <begin position="122"/>
        <end position="136"/>
    </location>
</feature>
<dbReference type="AlphaFoldDB" id="A0A395RSA7"/>
<evidence type="ECO:0000313" key="3">
    <source>
        <dbReference type="EMBL" id="RGP62669.1"/>
    </source>
</evidence>
<gene>
    <name evidence="3" type="ORF">FLONG3_10162</name>
</gene>